<feature type="region of interest" description="Disordered" evidence="1">
    <location>
        <begin position="18"/>
        <end position="37"/>
    </location>
</feature>
<feature type="transmembrane region" description="Helical" evidence="2">
    <location>
        <begin position="97"/>
        <end position="122"/>
    </location>
</feature>
<reference evidence="3 4" key="1">
    <citation type="journal article" date="2024" name="BMC Genomics">
        <title>Genome assembly of redclaw crayfish (Cherax quadricarinatus) provides insights into its immune adaptation and hypoxia tolerance.</title>
        <authorList>
            <person name="Liu Z."/>
            <person name="Zheng J."/>
            <person name="Li H."/>
            <person name="Fang K."/>
            <person name="Wang S."/>
            <person name="He J."/>
            <person name="Zhou D."/>
            <person name="Weng S."/>
            <person name="Chi M."/>
            <person name="Gu Z."/>
            <person name="He J."/>
            <person name="Li F."/>
            <person name="Wang M."/>
        </authorList>
    </citation>
    <scope>NUCLEOTIDE SEQUENCE [LARGE SCALE GENOMIC DNA]</scope>
    <source>
        <strain evidence="3">ZL_2023a</strain>
    </source>
</reference>
<comment type="caution">
    <text evidence="3">The sequence shown here is derived from an EMBL/GenBank/DDBJ whole genome shotgun (WGS) entry which is preliminary data.</text>
</comment>
<sequence length="241" mass="27066">KIVIKSFEIFHQVLSMEPGETSTRDETPEQEEQQEGDLLHQPSLCPSVCTSCWKITRKGTHYGRRCCPSCNMSSRTALPYPYTSDGTSEVSEPSDSLWAWLYLFLVVVVLAVGVCMSLVVLLKPDLTKWYDKALLTKNYMEERYERCAQEMARVPSGLKDKIISQPKGVVLGKTKPQLSAITSKLKAVLRRAKPQTPPPPEPTLWEMLSLWVTKLAEIRALLTSGVFVVVIALRVVHSLCN</sequence>
<protein>
    <submittedName>
        <fullName evidence="3">Uncharacterized protein</fullName>
    </submittedName>
</protein>
<feature type="non-terminal residue" evidence="3">
    <location>
        <position position="1"/>
    </location>
</feature>
<evidence type="ECO:0000313" key="4">
    <source>
        <dbReference type="Proteomes" id="UP001445076"/>
    </source>
</evidence>
<gene>
    <name evidence="3" type="ORF">OTU49_007914</name>
</gene>
<evidence type="ECO:0000313" key="3">
    <source>
        <dbReference type="EMBL" id="KAK8730762.1"/>
    </source>
</evidence>
<keyword evidence="4" id="KW-1185">Reference proteome</keyword>
<keyword evidence="2" id="KW-1133">Transmembrane helix</keyword>
<keyword evidence="2" id="KW-0472">Membrane</keyword>
<proteinExistence type="predicted"/>
<evidence type="ECO:0000256" key="2">
    <source>
        <dbReference type="SAM" id="Phobius"/>
    </source>
</evidence>
<dbReference type="EMBL" id="JARKIK010000063">
    <property type="protein sequence ID" value="KAK8730762.1"/>
    <property type="molecule type" value="Genomic_DNA"/>
</dbReference>
<dbReference type="Proteomes" id="UP001445076">
    <property type="component" value="Unassembled WGS sequence"/>
</dbReference>
<dbReference type="AlphaFoldDB" id="A0AAW0WGK0"/>
<feature type="transmembrane region" description="Helical" evidence="2">
    <location>
        <begin position="218"/>
        <end position="236"/>
    </location>
</feature>
<organism evidence="3 4">
    <name type="scientific">Cherax quadricarinatus</name>
    <name type="common">Australian red claw crayfish</name>
    <dbReference type="NCBI Taxonomy" id="27406"/>
    <lineage>
        <taxon>Eukaryota</taxon>
        <taxon>Metazoa</taxon>
        <taxon>Ecdysozoa</taxon>
        <taxon>Arthropoda</taxon>
        <taxon>Crustacea</taxon>
        <taxon>Multicrustacea</taxon>
        <taxon>Malacostraca</taxon>
        <taxon>Eumalacostraca</taxon>
        <taxon>Eucarida</taxon>
        <taxon>Decapoda</taxon>
        <taxon>Pleocyemata</taxon>
        <taxon>Astacidea</taxon>
        <taxon>Parastacoidea</taxon>
        <taxon>Parastacidae</taxon>
        <taxon>Cherax</taxon>
    </lineage>
</organism>
<name>A0AAW0WGK0_CHEQU</name>
<keyword evidence="2" id="KW-0812">Transmembrane</keyword>
<accession>A0AAW0WGK0</accession>
<evidence type="ECO:0000256" key="1">
    <source>
        <dbReference type="SAM" id="MobiDB-lite"/>
    </source>
</evidence>